<evidence type="ECO:0000313" key="2">
    <source>
        <dbReference type="Proteomes" id="UP001175271"/>
    </source>
</evidence>
<dbReference type="EMBL" id="JAUCMV010000001">
    <property type="protein sequence ID" value="KAK0428416.1"/>
    <property type="molecule type" value="Genomic_DNA"/>
</dbReference>
<evidence type="ECO:0000313" key="1">
    <source>
        <dbReference type="EMBL" id="KAK0428416.1"/>
    </source>
</evidence>
<dbReference type="AlphaFoldDB" id="A0AA39MB95"/>
<gene>
    <name evidence="1" type="ORF">QR680_010790</name>
</gene>
<keyword evidence="2" id="KW-1185">Reference proteome</keyword>
<sequence length="90" mass="10200">MALPYIAYEDDSSLNIETLPQPSYTNILEKIYASNRQFTCLDLQYVSDINTCRANEHVPTQYLMHAVLQDTGRFATAMNTVAFANKAMKC</sequence>
<comment type="caution">
    <text evidence="1">The sequence shown here is derived from an EMBL/GenBank/DDBJ whole genome shotgun (WGS) entry which is preliminary data.</text>
</comment>
<reference evidence="1" key="1">
    <citation type="submission" date="2023-06" db="EMBL/GenBank/DDBJ databases">
        <title>Genomic analysis of the entomopathogenic nematode Steinernema hermaphroditum.</title>
        <authorList>
            <person name="Schwarz E.M."/>
            <person name="Heppert J.K."/>
            <person name="Baniya A."/>
            <person name="Schwartz H.T."/>
            <person name="Tan C.-H."/>
            <person name="Antoshechkin I."/>
            <person name="Sternberg P.W."/>
            <person name="Goodrich-Blair H."/>
            <person name="Dillman A.R."/>
        </authorList>
    </citation>
    <scope>NUCLEOTIDE SEQUENCE</scope>
    <source>
        <strain evidence="1">PS9179</strain>
        <tissue evidence="1">Whole animal</tissue>
    </source>
</reference>
<protein>
    <submittedName>
        <fullName evidence="1">Uncharacterized protein</fullName>
    </submittedName>
</protein>
<organism evidence="1 2">
    <name type="scientific">Steinernema hermaphroditum</name>
    <dbReference type="NCBI Taxonomy" id="289476"/>
    <lineage>
        <taxon>Eukaryota</taxon>
        <taxon>Metazoa</taxon>
        <taxon>Ecdysozoa</taxon>
        <taxon>Nematoda</taxon>
        <taxon>Chromadorea</taxon>
        <taxon>Rhabditida</taxon>
        <taxon>Tylenchina</taxon>
        <taxon>Panagrolaimomorpha</taxon>
        <taxon>Strongyloidoidea</taxon>
        <taxon>Steinernematidae</taxon>
        <taxon>Steinernema</taxon>
    </lineage>
</organism>
<proteinExistence type="predicted"/>
<dbReference type="Proteomes" id="UP001175271">
    <property type="component" value="Unassembled WGS sequence"/>
</dbReference>
<name>A0AA39MB95_9BILA</name>
<accession>A0AA39MB95</accession>